<dbReference type="Pfam" id="PF00385">
    <property type="entry name" value="Chromo"/>
    <property type="match status" value="1"/>
</dbReference>
<evidence type="ECO:0000259" key="12">
    <source>
        <dbReference type="PROSITE" id="PS50013"/>
    </source>
</evidence>
<dbReference type="Pfam" id="PF00078">
    <property type="entry name" value="RVT_1"/>
    <property type="match status" value="1"/>
</dbReference>
<dbReference type="GO" id="GO:0003964">
    <property type="term" value="F:RNA-directed DNA polymerase activity"/>
    <property type="evidence" value="ECO:0007669"/>
    <property type="project" value="UniProtKB-KW"/>
</dbReference>
<dbReference type="Proteomes" id="UP001457282">
    <property type="component" value="Unassembled WGS sequence"/>
</dbReference>
<accession>A0AAW1W3B1</accession>
<evidence type="ECO:0000313" key="16">
    <source>
        <dbReference type="Proteomes" id="UP001457282"/>
    </source>
</evidence>
<keyword evidence="16" id="KW-1185">Reference proteome</keyword>
<evidence type="ECO:0000256" key="8">
    <source>
        <dbReference type="ARBA" id="ARBA00022932"/>
    </source>
</evidence>
<keyword evidence="9" id="KW-0238">DNA-binding</keyword>
<dbReference type="InterPro" id="IPR012337">
    <property type="entry name" value="RNaseH-like_sf"/>
</dbReference>
<evidence type="ECO:0000256" key="11">
    <source>
        <dbReference type="ARBA" id="ARBA00023268"/>
    </source>
</evidence>
<dbReference type="SUPFAM" id="SSF56672">
    <property type="entry name" value="DNA/RNA polymerases"/>
    <property type="match status" value="1"/>
</dbReference>
<dbReference type="Gene3D" id="2.40.50.40">
    <property type="match status" value="1"/>
</dbReference>
<organism evidence="15 16">
    <name type="scientific">Rubus argutus</name>
    <name type="common">Southern blackberry</name>
    <dbReference type="NCBI Taxonomy" id="59490"/>
    <lineage>
        <taxon>Eukaryota</taxon>
        <taxon>Viridiplantae</taxon>
        <taxon>Streptophyta</taxon>
        <taxon>Embryophyta</taxon>
        <taxon>Tracheophyta</taxon>
        <taxon>Spermatophyta</taxon>
        <taxon>Magnoliopsida</taxon>
        <taxon>eudicotyledons</taxon>
        <taxon>Gunneridae</taxon>
        <taxon>Pentapetalae</taxon>
        <taxon>rosids</taxon>
        <taxon>fabids</taxon>
        <taxon>Rosales</taxon>
        <taxon>Rosaceae</taxon>
        <taxon>Rosoideae</taxon>
        <taxon>Rosoideae incertae sedis</taxon>
        <taxon>Rubus</taxon>
    </lineage>
</organism>
<keyword evidence="8" id="KW-0239">DNA-directed DNA polymerase</keyword>
<dbReference type="Pfam" id="PF17919">
    <property type="entry name" value="RT_RNaseH_2"/>
    <property type="match status" value="1"/>
</dbReference>
<dbReference type="SUPFAM" id="SSF53098">
    <property type="entry name" value="Ribonuclease H-like"/>
    <property type="match status" value="1"/>
</dbReference>
<dbReference type="CDD" id="cd01647">
    <property type="entry name" value="RT_LTR"/>
    <property type="match status" value="1"/>
</dbReference>
<evidence type="ECO:0000256" key="1">
    <source>
        <dbReference type="ARBA" id="ARBA00022670"/>
    </source>
</evidence>
<dbReference type="GO" id="GO:0004190">
    <property type="term" value="F:aspartic-type endopeptidase activity"/>
    <property type="evidence" value="ECO:0007669"/>
    <property type="project" value="UniProtKB-KW"/>
</dbReference>
<dbReference type="CDD" id="cd09274">
    <property type="entry name" value="RNase_HI_RT_Ty3"/>
    <property type="match status" value="1"/>
</dbReference>
<feature type="domain" description="Integrase catalytic" evidence="14">
    <location>
        <begin position="442"/>
        <end position="606"/>
    </location>
</feature>
<keyword evidence="2" id="KW-0479">Metal-binding</keyword>
<comment type="caution">
    <text evidence="15">The sequence shown here is derived from an EMBL/GenBank/DDBJ whole genome shotgun (WGS) entry which is preliminary data.</text>
</comment>
<gene>
    <name evidence="15" type="ORF">M0R45_037782</name>
</gene>
<reference evidence="15 16" key="1">
    <citation type="journal article" date="2023" name="G3 (Bethesda)">
        <title>A chromosome-length genome assembly and annotation of blackberry (Rubus argutus, cv. 'Hillquist').</title>
        <authorList>
            <person name="Bruna T."/>
            <person name="Aryal R."/>
            <person name="Dudchenko O."/>
            <person name="Sargent D.J."/>
            <person name="Mead D."/>
            <person name="Buti M."/>
            <person name="Cavallini A."/>
            <person name="Hytonen T."/>
            <person name="Andres J."/>
            <person name="Pham M."/>
            <person name="Weisz D."/>
            <person name="Mascagni F."/>
            <person name="Usai G."/>
            <person name="Natali L."/>
            <person name="Bassil N."/>
            <person name="Fernandez G.E."/>
            <person name="Lomsadze A."/>
            <person name="Armour M."/>
            <person name="Olukolu B."/>
            <person name="Poorten T."/>
            <person name="Britton C."/>
            <person name="Davik J."/>
            <person name="Ashrafi H."/>
            <person name="Aiden E.L."/>
            <person name="Borodovsky M."/>
            <person name="Worthington M."/>
        </authorList>
    </citation>
    <scope>NUCLEOTIDE SEQUENCE [LARGE SCALE GENOMIC DNA]</scope>
    <source>
        <strain evidence="15">PI 553951</strain>
    </source>
</reference>
<dbReference type="PANTHER" id="PTHR37984">
    <property type="entry name" value="PROTEIN CBG26694"/>
    <property type="match status" value="1"/>
</dbReference>
<dbReference type="PROSITE" id="PS50994">
    <property type="entry name" value="INTEGRASE"/>
    <property type="match status" value="1"/>
</dbReference>
<dbReference type="FunFam" id="3.30.70.270:FF:000003">
    <property type="entry name" value="Transposon Ty3-G Gag-Pol polyprotein"/>
    <property type="match status" value="1"/>
</dbReference>
<evidence type="ECO:0000259" key="14">
    <source>
        <dbReference type="PROSITE" id="PS50994"/>
    </source>
</evidence>
<evidence type="ECO:0000256" key="9">
    <source>
        <dbReference type="ARBA" id="ARBA00023125"/>
    </source>
</evidence>
<keyword evidence="1" id="KW-0645">Protease</keyword>
<dbReference type="GO" id="GO:0006508">
    <property type="term" value="P:proteolysis"/>
    <property type="evidence" value="ECO:0007669"/>
    <property type="project" value="UniProtKB-KW"/>
</dbReference>
<evidence type="ECO:0000259" key="13">
    <source>
        <dbReference type="PROSITE" id="PS50878"/>
    </source>
</evidence>
<dbReference type="SUPFAM" id="SSF54160">
    <property type="entry name" value="Chromo domain-like"/>
    <property type="match status" value="1"/>
</dbReference>
<dbReference type="PANTHER" id="PTHR37984:SF5">
    <property type="entry name" value="PROTEIN NYNRIN-LIKE"/>
    <property type="match status" value="1"/>
</dbReference>
<feature type="domain" description="Chromo" evidence="12">
    <location>
        <begin position="750"/>
        <end position="791"/>
    </location>
</feature>
<keyword evidence="5" id="KW-0460">Magnesium</keyword>
<dbReference type="InterPro" id="IPR016197">
    <property type="entry name" value="Chromo-like_dom_sf"/>
</dbReference>
<keyword evidence="8" id="KW-0548">Nucleotidyltransferase</keyword>
<evidence type="ECO:0000256" key="5">
    <source>
        <dbReference type="ARBA" id="ARBA00022842"/>
    </source>
</evidence>
<dbReference type="PROSITE" id="PS50878">
    <property type="entry name" value="RT_POL"/>
    <property type="match status" value="1"/>
</dbReference>
<sequence length="812" mass="93132">MHEEDIPKTAFRTHDGHYEFVVMPFELSNAPSTFQALMNHVFRPFLRNFVLVFFDDILVYSATLDSHIAHLEEVFMVLETHQLHVKLSKCTFAQPSVQFLGHIISHQGVSVDPSKVQCLTDWPKPKTIKALRGFLGLAGYYRRFVHHFGQIARPLHDMLKAHNFLWTPAADDAFIQLKHAVTSAPVLALPDFSQPFIVETDASGLGIGAVLSQQRHPIAFLSKTLSPRNQTLSVYEKEMLAILFAIDKWRPYLLGQHFTILTDHQTLKHLLDQRISTPAQHKWLAKLLGYDYKIEYRPGHLNIVPDLLSRRHELCSIQTLSAPVFDCIPQIDQACHRDPEALPIITALQQQTPTKKGFSLLHNRLYYKGKIFVPQSSEWRAKMLYEFHSSLQAGHSGYLRTYMRLFRSFAWPGMRKDIKAFIAACDQCQQQSYESIKPPGLLQPLPIPEDVWFDNSMDFIDGLPISQGKNAILVVVDRLSKYGHFVAVTHPYNAASIADTFMREIFRLHGMPRSIVSDRDPIFISHFWKAFHQLQGTQLCHSSAYHPQSDGQTEVVNRSLEHYLRCFVSDRPSSWNELLHWAEWWYNTSHHSTIRMSPFQALYGTPPPSIHRYIPGSTAVHAVDRALRNRDSLLQSLKDHMALAQNRMKQQADKGRTEREFNEGDWVYLKLHPYRQQSLVKRPSHKLSPRFYGPFQVSARIGKVAYRLTLPANSKIHSVFHVSLLKKRIGTDTPLSPTLPQFDDQGEILWTPARVLDMAVIRKKKRSITQWLIQWTGLPEEDATWETAHSIVSRFPDFGACGQAPTQGGRTC</sequence>
<keyword evidence="4" id="KW-0378">Hydrolase</keyword>
<dbReference type="AlphaFoldDB" id="A0AAW1W3B1"/>
<keyword evidence="3" id="KW-0064">Aspartyl protease</keyword>
<dbReference type="InterPro" id="IPR043502">
    <property type="entry name" value="DNA/RNA_pol_sf"/>
</dbReference>
<dbReference type="FunFam" id="3.30.70.270:FF:000020">
    <property type="entry name" value="Transposon Tf2-6 polyprotein-like Protein"/>
    <property type="match status" value="1"/>
</dbReference>
<feature type="domain" description="Reverse transcriptase" evidence="13">
    <location>
        <begin position="1"/>
        <end position="104"/>
    </location>
</feature>
<dbReference type="EMBL" id="JBEDUW010000007">
    <property type="protein sequence ID" value="KAK9913983.1"/>
    <property type="molecule type" value="Genomic_DNA"/>
</dbReference>
<proteinExistence type="predicted"/>
<dbReference type="Gene3D" id="3.30.70.270">
    <property type="match status" value="2"/>
</dbReference>
<dbReference type="InterPro" id="IPR000953">
    <property type="entry name" value="Chromo/chromo_shadow_dom"/>
</dbReference>
<dbReference type="Gene3D" id="3.30.420.10">
    <property type="entry name" value="Ribonuclease H-like superfamily/Ribonuclease H"/>
    <property type="match status" value="1"/>
</dbReference>
<dbReference type="GO" id="GO:0006310">
    <property type="term" value="P:DNA recombination"/>
    <property type="evidence" value="ECO:0007669"/>
    <property type="project" value="UniProtKB-KW"/>
</dbReference>
<dbReference type="GO" id="GO:0015074">
    <property type="term" value="P:DNA integration"/>
    <property type="evidence" value="ECO:0007669"/>
    <property type="project" value="UniProtKB-KW"/>
</dbReference>
<keyword evidence="6" id="KW-0229">DNA integration</keyword>
<dbReference type="GO" id="GO:0046872">
    <property type="term" value="F:metal ion binding"/>
    <property type="evidence" value="ECO:0007669"/>
    <property type="project" value="UniProtKB-KW"/>
</dbReference>
<protein>
    <submittedName>
        <fullName evidence="15">Uncharacterized protein</fullName>
    </submittedName>
</protein>
<evidence type="ECO:0000256" key="3">
    <source>
        <dbReference type="ARBA" id="ARBA00022750"/>
    </source>
</evidence>
<keyword evidence="10" id="KW-0233">DNA recombination</keyword>
<dbReference type="InterPro" id="IPR023780">
    <property type="entry name" value="Chromo_domain"/>
</dbReference>
<dbReference type="Pfam" id="PF24626">
    <property type="entry name" value="SH3_Tf2-1"/>
    <property type="match status" value="1"/>
</dbReference>
<name>A0AAW1W3B1_RUBAR</name>
<dbReference type="Gene3D" id="1.10.340.70">
    <property type="match status" value="1"/>
</dbReference>
<evidence type="ECO:0000256" key="6">
    <source>
        <dbReference type="ARBA" id="ARBA00022908"/>
    </source>
</evidence>
<dbReference type="GO" id="GO:0003887">
    <property type="term" value="F:DNA-directed DNA polymerase activity"/>
    <property type="evidence" value="ECO:0007669"/>
    <property type="project" value="UniProtKB-KW"/>
</dbReference>
<dbReference type="PROSITE" id="PS50013">
    <property type="entry name" value="CHROMO_2"/>
    <property type="match status" value="1"/>
</dbReference>
<evidence type="ECO:0000256" key="7">
    <source>
        <dbReference type="ARBA" id="ARBA00022918"/>
    </source>
</evidence>
<evidence type="ECO:0000313" key="15">
    <source>
        <dbReference type="EMBL" id="KAK9913983.1"/>
    </source>
</evidence>
<dbReference type="Pfam" id="PF17921">
    <property type="entry name" value="Integrase_H2C2"/>
    <property type="match status" value="1"/>
</dbReference>
<dbReference type="InterPro" id="IPR041588">
    <property type="entry name" value="Integrase_H2C2"/>
</dbReference>
<dbReference type="InterPro" id="IPR043128">
    <property type="entry name" value="Rev_trsase/Diguanyl_cyclase"/>
</dbReference>
<dbReference type="InterPro" id="IPR056924">
    <property type="entry name" value="SH3_Tf2-1"/>
</dbReference>
<evidence type="ECO:0000256" key="2">
    <source>
        <dbReference type="ARBA" id="ARBA00022723"/>
    </source>
</evidence>
<dbReference type="InterPro" id="IPR001584">
    <property type="entry name" value="Integrase_cat-core"/>
</dbReference>
<dbReference type="InterPro" id="IPR050951">
    <property type="entry name" value="Retrovirus_Pol_polyprotein"/>
</dbReference>
<evidence type="ECO:0000256" key="10">
    <source>
        <dbReference type="ARBA" id="ARBA00023172"/>
    </source>
</evidence>
<keyword evidence="8" id="KW-0808">Transferase</keyword>
<evidence type="ECO:0000256" key="4">
    <source>
        <dbReference type="ARBA" id="ARBA00022801"/>
    </source>
</evidence>
<dbReference type="InterPro" id="IPR036397">
    <property type="entry name" value="RNaseH_sf"/>
</dbReference>
<keyword evidence="11" id="KW-0511">Multifunctional enzyme</keyword>
<keyword evidence="7" id="KW-0695">RNA-directed DNA polymerase</keyword>
<dbReference type="Gene3D" id="3.10.20.370">
    <property type="match status" value="1"/>
</dbReference>
<dbReference type="InterPro" id="IPR041577">
    <property type="entry name" value="RT_RNaseH_2"/>
</dbReference>
<dbReference type="InterPro" id="IPR000477">
    <property type="entry name" value="RT_dom"/>
</dbReference>
<dbReference type="GO" id="GO:0003677">
    <property type="term" value="F:DNA binding"/>
    <property type="evidence" value="ECO:0007669"/>
    <property type="project" value="UniProtKB-KW"/>
</dbReference>
<dbReference type="FunFam" id="3.10.20.370:FF:000001">
    <property type="entry name" value="Retrovirus-related Pol polyprotein from transposon 17.6-like protein"/>
    <property type="match status" value="1"/>
</dbReference>